<feature type="region of interest" description="Disordered" evidence="1">
    <location>
        <begin position="31"/>
        <end position="50"/>
    </location>
</feature>
<feature type="region of interest" description="Disordered" evidence="1">
    <location>
        <begin position="1"/>
        <end position="25"/>
    </location>
</feature>
<dbReference type="AlphaFoldDB" id="A0A165H1S5"/>
<organism evidence="2 3">
    <name type="scientific">Laetiporus sulphureus 93-53</name>
    <dbReference type="NCBI Taxonomy" id="1314785"/>
    <lineage>
        <taxon>Eukaryota</taxon>
        <taxon>Fungi</taxon>
        <taxon>Dikarya</taxon>
        <taxon>Basidiomycota</taxon>
        <taxon>Agaricomycotina</taxon>
        <taxon>Agaricomycetes</taxon>
        <taxon>Polyporales</taxon>
        <taxon>Laetiporus</taxon>
    </lineage>
</organism>
<dbReference type="InParanoid" id="A0A165H1S5"/>
<evidence type="ECO:0000313" key="3">
    <source>
        <dbReference type="Proteomes" id="UP000076871"/>
    </source>
</evidence>
<feature type="compositionally biased region" description="Polar residues" evidence="1">
    <location>
        <begin position="1"/>
        <end position="12"/>
    </location>
</feature>
<proteinExistence type="predicted"/>
<protein>
    <submittedName>
        <fullName evidence="2">Uncharacterized protein</fullName>
    </submittedName>
</protein>
<keyword evidence="3" id="KW-1185">Reference proteome</keyword>
<accession>A0A165H1S5</accession>
<dbReference type="EMBL" id="KV427607">
    <property type="protein sequence ID" value="KZT11125.1"/>
    <property type="molecule type" value="Genomic_DNA"/>
</dbReference>
<name>A0A165H1S5_9APHY</name>
<reference evidence="2 3" key="1">
    <citation type="journal article" date="2016" name="Mol. Biol. Evol.">
        <title>Comparative Genomics of Early-Diverging Mushroom-Forming Fungi Provides Insights into the Origins of Lignocellulose Decay Capabilities.</title>
        <authorList>
            <person name="Nagy L.G."/>
            <person name="Riley R."/>
            <person name="Tritt A."/>
            <person name="Adam C."/>
            <person name="Daum C."/>
            <person name="Floudas D."/>
            <person name="Sun H."/>
            <person name="Yadav J.S."/>
            <person name="Pangilinan J."/>
            <person name="Larsson K.H."/>
            <person name="Matsuura K."/>
            <person name="Barry K."/>
            <person name="Labutti K."/>
            <person name="Kuo R."/>
            <person name="Ohm R.A."/>
            <person name="Bhattacharya S.S."/>
            <person name="Shirouzu T."/>
            <person name="Yoshinaga Y."/>
            <person name="Martin F.M."/>
            <person name="Grigoriev I.V."/>
            <person name="Hibbett D.S."/>
        </authorList>
    </citation>
    <scope>NUCLEOTIDE SEQUENCE [LARGE SCALE GENOMIC DNA]</scope>
    <source>
        <strain evidence="2 3">93-53</strain>
    </source>
</reference>
<sequence>MTPYRYQSSAVGSQPSPDRSPPSRVVCPAARRRAQQHRIPSTPGFGGNQQIVPIPHVHADHLILGLMERPATATGNMILARLSLATRGTSPSPPCPKKRRLYLLRSPRPLALGPSIILTLLQDGQLACTRPQLHHARSLLLLRYCDAPHPPARTCQTRDTARLTRCLLTPSPPMDITLDRWGSRAGPQSTVKKPFSLSSFDLTARPQLLFGHA</sequence>
<dbReference type="GeneID" id="63828974"/>
<evidence type="ECO:0000256" key="1">
    <source>
        <dbReference type="SAM" id="MobiDB-lite"/>
    </source>
</evidence>
<dbReference type="Proteomes" id="UP000076871">
    <property type="component" value="Unassembled WGS sequence"/>
</dbReference>
<gene>
    <name evidence="2" type="ORF">LAESUDRAFT_754817</name>
</gene>
<evidence type="ECO:0000313" key="2">
    <source>
        <dbReference type="EMBL" id="KZT11125.1"/>
    </source>
</evidence>
<dbReference type="RefSeq" id="XP_040768865.1">
    <property type="nucleotide sequence ID" value="XM_040911946.1"/>
</dbReference>